<keyword evidence="3" id="KW-1003">Cell membrane</keyword>
<dbReference type="Gene3D" id="6.20.370.110">
    <property type="match status" value="1"/>
</dbReference>
<feature type="transmembrane region" description="Helical" evidence="18">
    <location>
        <begin position="44"/>
        <end position="64"/>
    </location>
</feature>
<dbReference type="InterPro" id="IPR050396">
    <property type="entry name" value="Glycosyltr_51/Transpeptidase"/>
</dbReference>
<comment type="caution">
    <text evidence="21">The sequence shown here is derived from an EMBL/GenBank/DDBJ whole genome shotgun (WGS) entry which is preliminary data.</text>
</comment>
<evidence type="ECO:0000256" key="5">
    <source>
        <dbReference type="ARBA" id="ARBA00022670"/>
    </source>
</evidence>
<dbReference type="Gene3D" id="3.40.710.10">
    <property type="entry name" value="DD-peptidase/beta-lactamase superfamily"/>
    <property type="match status" value="1"/>
</dbReference>
<dbReference type="GO" id="GO:0071555">
    <property type="term" value="P:cell wall organization"/>
    <property type="evidence" value="ECO:0007669"/>
    <property type="project" value="UniProtKB-KW"/>
</dbReference>
<evidence type="ECO:0000256" key="7">
    <source>
        <dbReference type="ARBA" id="ARBA00022679"/>
    </source>
</evidence>
<comment type="catalytic activity">
    <reaction evidence="16">
        <text>Preferential cleavage: (Ac)2-L-Lys-D-Ala-|-D-Ala. Also transpeptidation of peptidyl-alanyl moieties that are N-acyl substituents of D-alanine.</text>
        <dbReference type="EC" id="3.4.16.4"/>
    </reaction>
</comment>
<dbReference type="SUPFAM" id="SSF56601">
    <property type="entry name" value="beta-lactamase/transpeptidase-like"/>
    <property type="match status" value="1"/>
</dbReference>
<dbReference type="AlphaFoldDB" id="A0A0R2HV02"/>
<dbReference type="SUPFAM" id="SSF53955">
    <property type="entry name" value="Lysozyme-like"/>
    <property type="match status" value="1"/>
</dbReference>
<keyword evidence="11" id="KW-0573">Peptidoglycan synthesis</keyword>
<evidence type="ECO:0000256" key="13">
    <source>
        <dbReference type="ARBA" id="ARBA00023136"/>
    </source>
</evidence>
<keyword evidence="12 18" id="KW-1133">Transmembrane helix</keyword>
<comment type="similarity">
    <text evidence="1">In the C-terminal section; belongs to the transpeptidase family.</text>
</comment>
<dbReference type="Gene3D" id="1.10.3810.10">
    <property type="entry name" value="Biosynthetic peptidoglycan transglycosylase-like"/>
    <property type="match status" value="1"/>
</dbReference>
<evidence type="ECO:0000256" key="10">
    <source>
        <dbReference type="ARBA" id="ARBA00022960"/>
    </source>
</evidence>
<evidence type="ECO:0000256" key="3">
    <source>
        <dbReference type="ARBA" id="ARBA00022475"/>
    </source>
</evidence>
<dbReference type="GO" id="GO:0030288">
    <property type="term" value="C:outer membrane-bounded periplasmic space"/>
    <property type="evidence" value="ECO:0007669"/>
    <property type="project" value="TreeGrafter"/>
</dbReference>
<dbReference type="GO" id="GO:0009252">
    <property type="term" value="P:peptidoglycan biosynthetic process"/>
    <property type="evidence" value="ECO:0007669"/>
    <property type="project" value="UniProtKB-KW"/>
</dbReference>
<evidence type="ECO:0000256" key="15">
    <source>
        <dbReference type="ARBA" id="ARBA00023316"/>
    </source>
</evidence>
<dbReference type="GO" id="GO:0009002">
    <property type="term" value="F:serine-type D-Ala-D-Ala carboxypeptidase activity"/>
    <property type="evidence" value="ECO:0007669"/>
    <property type="project" value="UniProtKB-EC"/>
</dbReference>
<dbReference type="GO" id="GO:0008955">
    <property type="term" value="F:peptidoglycan glycosyltransferase activity"/>
    <property type="evidence" value="ECO:0007669"/>
    <property type="project" value="UniProtKB-EC"/>
</dbReference>
<feature type="domain" description="Glycosyl transferase family 51" evidence="20">
    <location>
        <begin position="90"/>
        <end position="262"/>
    </location>
</feature>
<protein>
    <submittedName>
        <fullName evidence="21">Penicillin-binding protein 2C</fullName>
    </submittedName>
</protein>
<dbReference type="GO" id="GO:0008360">
    <property type="term" value="P:regulation of cell shape"/>
    <property type="evidence" value="ECO:0007669"/>
    <property type="project" value="UniProtKB-KW"/>
</dbReference>
<dbReference type="NCBIfam" id="TIGR02074">
    <property type="entry name" value="PBP_1a_fam"/>
    <property type="match status" value="1"/>
</dbReference>
<dbReference type="PANTHER" id="PTHR32282">
    <property type="entry name" value="BINDING PROTEIN TRANSPEPTIDASE, PUTATIVE-RELATED"/>
    <property type="match status" value="1"/>
</dbReference>
<keyword evidence="8 18" id="KW-0812">Transmembrane</keyword>
<evidence type="ECO:0000256" key="14">
    <source>
        <dbReference type="ARBA" id="ARBA00023268"/>
    </source>
</evidence>
<evidence type="ECO:0000313" key="21">
    <source>
        <dbReference type="EMBL" id="KRN56424.1"/>
    </source>
</evidence>
<evidence type="ECO:0000256" key="11">
    <source>
        <dbReference type="ARBA" id="ARBA00022984"/>
    </source>
</evidence>
<keyword evidence="7" id="KW-0808">Transferase</keyword>
<dbReference type="InterPro" id="IPR023346">
    <property type="entry name" value="Lysozyme-like_dom_sf"/>
</dbReference>
<dbReference type="EMBL" id="JQBS01000032">
    <property type="protein sequence ID" value="KRN56424.1"/>
    <property type="molecule type" value="Genomic_DNA"/>
</dbReference>
<evidence type="ECO:0000256" key="16">
    <source>
        <dbReference type="ARBA" id="ARBA00034000"/>
    </source>
</evidence>
<dbReference type="Pfam" id="PF00905">
    <property type="entry name" value="Transpeptidase"/>
    <property type="match status" value="1"/>
</dbReference>
<dbReference type="Proteomes" id="UP000051658">
    <property type="component" value="Unassembled WGS sequence"/>
</dbReference>
<dbReference type="PATRIC" id="fig|1449336.4.peg.1570"/>
<evidence type="ECO:0000259" key="19">
    <source>
        <dbReference type="Pfam" id="PF00905"/>
    </source>
</evidence>
<reference evidence="21 22" key="1">
    <citation type="journal article" date="2015" name="Genome Announc.">
        <title>Expanding the biotechnology potential of lactobacilli through comparative genomics of 213 strains and associated genera.</title>
        <authorList>
            <person name="Sun Z."/>
            <person name="Harris H.M."/>
            <person name="McCann A."/>
            <person name="Guo C."/>
            <person name="Argimon S."/>
            <person name="Zhang W."/>
            <person name="Yang X."/>
            <person name="Jeffery I.B."/>
            <person name="Cooney J.C."/>
            <person name="Kagawa T.F."/>
            <person name="Liu W."/>
            <person name="Song Y."/>
            <person name="Salvetti E."/>
            <person name="Wrobel A."/>
            <person name="Rasinkangas P."/>
            <person name="Parkhill J."/>
            <person name="Rea M.C."/>
            <person name="O'Sullivan O."/>
            <person name="Ritari J."/>
            <person name="Douillard F.P."/>
            <person name="Paul Ross R."/>
            <person name="Yang R."/>
            <person name="Briner A.E."/>
            <person name="Felis G.E."/>
            <person name="de Vos W.M."/>
            <person name="Barrangou R."/>
            <person name="Klaenhammer T.R."/>
            <person name="Caufield P.W."/>
            <person name="Cui Y."/>
            <person name="Zhang H."/>
            <person name="O'Toole P.W."/>
        </authorList>
    </citation>
    <scope>NUCLEOTIDE SEQUENCE [LARGE SCALE GENOMIC DNA]</scope>
    <source>
        <strain evidence="21 22">DSM 20623</strain>
    </source>
</reference>
<keyword evidence="15" id="KW-0961">Cell wall biogenesis/degradation</keyword>
<keyword evidence="5" id="KW-0645">Protease</keyword>
<name>A0A0R2HV02_CARDV</name>
<evidence type="ECO:0000256" key="17">
    <source>
        <dbReference type="ARBA" id="ARBA00049902"/>
    </source>
</evidence>
<dbReference type="eggNOG" id="COG0744">
    <property type="taxonomic scope" value="Bacteria"/>
</dbReference>
<gene>
    <name evidence="21" type="ORF">IV74_GL001538</name>
</gene>
<dbReference type="InterPro" id="IPR001460">
    <property type="entry name" value="PCN-bd_Tpept"/>
</dbReference>
<keyword evidence="9" id="KW-0378">Hydrolase</keyword>
<comment type="similarity">
    <text evidence="2">In the N-terminal section; belongs to the glycosyltransferase 51 family.</text>
</comment>
<dbReference type="GO" id="GO:0008658">
    <property type="term" value="F:penicillin binding"/>
    <property type="evidence" value="ECO:0007669"/>
    <property type="project" value="InterPro"/>
</dbReference>
<accession>A0A0R2HV02</accession>
<evidence type="ECO:0000313" key="22">
    <source>
        <dbReference type="Proteomes" id="UP000051658"/>
    </source>
</evidence>
<evidence type="ECO:0000256" key="4">
    <source>
        <dbReference type="ARBA" id="ARBA00022645"/>
    </source>
</evidence>
<keyword evidence="6" id="KW-0328">Glycosyltransferase</keyword>
<evidence type="ECO:0000256" key="18">
    <source>
        <dbReference type="SAM" id="Phobius"/>
    </source>
</evidence>
<keyword evidence="22" id="KW-1185">Reference proteome</keyword>
<keyword evidence="4" id="KW-0121">Carboxypeptidase</keyword>
<dbReference type="FunFam" id="1.10.3810.10:FF:000001">
    <property type="entry name" value="Penicillin-binding protein 1A"/>
    <property type="match status" value="1"/>
</dbReference>
<feature type="domain" description="Penicillin-binding protein transpeptidase" evidence="19">
    <location>
        <begin position="360"/>
        <end position="620"/>
    </location>
</feature>
<evidence type="ECO:0000256" key="9">
    <source>
        <dbReference type="ARBA" id="ARBA00022801"/>
    </source>
</evidence>
<evidence type="ECO:0000256" key="12">
    <source>
        <dbReference type="ARBA" id="ARBA00022989"/>
    </source>
</evidence>
<dbReference type="InterPro" id="IPR036950">
    <property type="entry name" value="PBP_transglycosylase"/>
</dbReference>
<evidence type="ECO:0000256" key="8">
    <source>
        <dbReference type="ARBA" id="ARBA00022692"/>
    </source>
</evidence>
<sequence length="708" mass="79259">MNEPTFFEKLKQGLAVFWKWLKPYLIKIHHTRKRIWKKYHIHKIFLLALLVVVLVTSIYLLYLAKSANVESLKAGLEQTTKVYDEKGEEAGSLYAQKGSFVTLDKIAPAIQDAVISTEDKRFYQHGGFDVRGIARAAVGYVVNRGNVVGGGSTLTQQLAKNAFLSQNQTLTRKAQELFLAVEIEKKYSKQDILEMYLNNAYFGNGVWGVEDAAQKYYGKHASEITTTEAASIAAILKSPSYYNPIDHMDHSIERRNLILDLMADNQKITKEEATEAKNLPLLLEDTYNPTDGYRYKYYFDAVIDEAVNKYDLKEEDIMNKGYKIYTALNQDYQQKMELTYQNNNLFQYSADGTLVQSGSVAMNPKNGGVYALVGGRGEHVFRGYNRATQIRVQPGSIMKPLAVYTPALESGYKIDSMLKDEKDSYGSDHYTPQNYNDVYLGEVPMYQAVANSINAPAVWLLDEIGVDKGYNKVEKFGIPLTEDDRYLGLALGGLTKGVSPLQMASAYTTFANEGKRADGHLITKIVDATGAVVVDNQDPKMTTVTTPEVAKDMTSMLMGVFNDGTGQNALPNGYTIAGKTGSTELTFGEKNGTKDQWIVGYTPDIVLSTWIGYDKTDEEHYLQGLSEEGVAPLFRSEMANILPLTPLTKFNTESAQNIVTEENKGSVDKWKDEFDKGAKYWGDKFKEGSSYLKEKSGNLFNKFKEKLN</sequence>
<dbReference type="RefSeq" id="WP_034570598.1">
    <property type="nucleotide sequence ID" value="NZ_JQBS01000032.1"/>
</dbReference>
<dbReference type="GO" id="GO:0006508">
    <property type="term" value="P:proteolysis"/>
    <property type="evidence" value="ECO:0007669"/>
    <property type="project" value="UniProtKB-KW"/>
</dbReference>
<dbReference type="GeneID" id="89588511"/>
<keyword evidence="10" id="KW-0133">Cell shape</keyword>
<evidence type="ECO:0000256" key="2">
    <source>
        <dbReference type="ARBA" id="ARBA00007739"/>
    </source>
</evidence>
<evidence type="ECO:0000256" key="6">
    <source>
        <dbReference type="ARBA" id="ARBA00022676"/>
    </source>
</evidence>
<comment type="catalytic activity">
    <reaction evidence="17">
        <text>[GlcNAc-(1-&gt;4)-Mur2Ac(oyl-L-Ala-gamma-D-Glu-L-Lys-D-Ala-D-Ala)](n)-di-trans,octa-cis-undecaprenyl diphosphate + beta-D-GlcNAc-(1-&gt;4)-Mur2Ac(oyl-L-Ala-gamma-D-Glu-L-Lys-D-Ala-D-Ala)-di-trans,octa-cis-undecaprenyl diphosphate = [GlcNAc-(1-&gt;4)-Mur2Ac(oyl-L-Ala-gamma-D-Glu-L-Lys-D-Ala-D-Ala)](n+1)-di-trans,octa-cis-undecaprenyl diphosphate + di-trans,octa-cis-undecaprenyl diphosphate + H(+)</text>
        <dbReference type="Rhea" id="RHEA:23708"/>
        <dbReference type="Rhea" id="RHEA-COMP:9602"/>
        <dbReference type="Rhea" id="RHEA-COMP:9603"/>
        <dbReference type="ChEBI" id="CHEBI:15378"/>
        <dbReference type="ChEBI" id="CHEBI:58405"/>
        <dbReference type="ChEBI" id="CHEBI:60033"/>
        <dbReference type="ChEBI" id="CHEBI:78435"/>
        <dbReference type="EC" id="2.4.99.28"/>
    </reaction>
</comment>
<dbReference type="PANTHER" id="PTHR32282:SF32">
    <property type="entry name" value="PENICILLIN-BINDING PROTEIN 2A"/>
    <property type="match status" value="1"/>
</dbReference>
<keyword evidence="14" id="KW-0511">Multifunctional enzyme</keyword>
<proteinExistence type="inferred from homology"/>
<dbReference type="InterPro" id="IPR012338">
    <property type="entry name" value="Beta-lactam/transpept-like"/>
</dbReference>
<dbReference type="InterPro" id="IPR001264">
    <property type="entry name" value="Glyco_trans_51"/>
</dbReference>
<evidence type="ECO:0000256" key="1">
    <source>
        <dbReference type="ARBA" id="ARBA00007090"/>
    </source>
</evidence>
<keyword evidence="13 18" id="KW-0472">Membrane</keyword>
<organism evidence="21 22">
    <name type="scientific">Carnobacterium divergens DSM 20623</name>
    <dbReference type="NCBI Taxonomy" id="1449336"/>
    <lineage>
        <taxon>Bacteria</taxon>
        <taxon>Bacillati</taxon>
        <taxon>Bacillota</taxon>
        <taxon>Bacilli</taxon>
        <taxon>Lactobacillales</taxon>
        <taxon>Carnobacteriaceae</taxon>
        <taxon>Carnobacterium</taxon>
    </lineage>
</organism>
<dbReference type="Pfam" id="PF00912">
    <property type="entry name" value="Transgly"/>
    <property type="match status" value="1"/>
</dbReference>
<evidence type="ECO:0000259" key="20">
    <source>
        <dbReference type="Pfam" id="PF00912"/>
    </source>
</evidence>